<feature type="transmembrane region" description="Helical" evidence="1">
    <location>
        <begin position="138"/>
        <end position="158"/>
    </location>
</feature>
<evidence type="ECO:0000256" key="1">
    <source>
        <dbReference type="SAM" id="Phobius"/>
    </source>
</evidence>
<dbReference type="Proteomes" id="UP001155241">
    <property type="component" value="Unassembled WGS sequence"/>
</dbReference>
<feature type="transmembrane region" description="Helical" evidence="1">
    <location>
        <begin position="103"/>
        <end position="126"/>
    </location>
</feature>
<organism evidence="2 3">
    <name type="scientific">Aeoliella straminimaris</name>
    <dbReference type="NCBI Taxonomy" id="2954799"/>
    <lineage>
        <taxon>Bacteria</taxon>
        <taxon>Pseudomonadati</taxon>
        <taxon>Planctomycetota</taxon>
        <taxon>Planctomycetia</taxon>
        <taxon>Pirellulales</taxon>
        <taxon>Lacipirellulaceae</taxon>
        <taxon>Aeoliella</taxon>
    </lineage>
</organism>
<keyword evidence="1" id="KW-1133">Transmembrane helix</keyword>
<dbReference type="EMBL" id="JAMXLR010000015">
    <property type="protein sequence ID" value="MCO6042943.1"/>
    <property type="molecule type" value="Genomic_DNA"/>
</dbReference>
<dbReference type="RefSeq" id="WP_252851043.1">
    <property type="nucleotide sequence ID" value="NZ_JAMXLR010000015.1"/>
</dbReference>
<keyword evidence="1" id="KW-0472">Membrane</keyword>
<evidence type="ECO:0000313" key="2">
    <source>
        <dbReference type="EMBL" id="MCO6042943.1"/>
    </source>
</evidence>
<proteinExistence type="predicted"/>
<dbReference type="AlphaFoldDB" id="A0A9X2JFY7"/>
<comment type="caution">
    <text evidence="2">The sequence shown here is derived from an EMBL/GenBank/DDBJ whole genome shotgun (WGS) entry which is preliminary data.</text>
</comment>
<gene>
    <name evidence="2" type="ORF">NG895_03385</name>
</gene>
<protein>
    <submittedName>
        <fullName evidence="2">Uncharacterized protein</fullName>
    </submittedName>
</protein>
<reference evidence="2" key="1">
    <citation type="submission" date="2022-06" db="EMBL/GenBank/DDBJ databases">
        <title>Aeoliella straminimaris, a novel planctomycete from sediments.</title>
        <authorList>
            <person name="Vitorino I.R."/>
            <person name="Lage O.M."/>
        </authorList>
    </citation>
    <scope>NUCLEOTIDE SEQUENCE</scope>
    <source>
        <strain evidence="2">ICT_H6.2</strain>
    </source>
</reference>
<sequence length="194" mass="21285">MNNITEANVSRESRWLVVPLEGAIFPPRCVKTNDAVDTADYLFEADLLRGQIQVDESTGEQAARLLLGRSGRAVMEFVNRRRLKYRIGLSPAYQAIARKRWRLGIAMVIVGPILAFALSFAGAFLTGDFDNPLAPLPLGGLVIGILVMIAGIVLFGMAGMSLLRVIRSDGVFVWLEGANPDFLDSLPESPVRWK</sequence>
<accession>A0A9X2JFY7</accession>
<name>A0A9X2JFY7_9BACT</name>
<keyword evidence="3" id="KW-1185">Reference proteome</keyword>
<evidence type="ECO:0000313" key="3">
    <source>
        <dbReference type="Proteomes" id="UP001155241"/>
    </source>
</evidence>
<keyword evidence="1" id="KW-0812">Transmembrane</keyword>